<feature type="region of interest" description="Disordered" evidence="3">
    <location>
        <begin position="1"/>
        <end position="30"/>
    </location>
</feature>
<dbReference type="PANTHER" id="PTHR18870:SF9">
    <property type="entry name" value="PROTEIN TAG-278-RELATED"/>
    <property type="match status" value="1"/>
</dbReference>
<feature type="domain" description="Protein FAM184A/B N-terminal" evidence="4">
    <location>
        <begin position="56"/>
        <end position="263"/>
    </location>
</feature>
<evidence type="ECO:0000259" key="4">
    <source>
        <dbReference type="Pfam" id="PF15665"/>
    </source>
</evidence>
<dbReference type="PANTHER" id="PTHR18870">
    <property type="entry name" value="PROTEIN TAG-278-RELATED"/>
    <property type="match status" value="1"/>
</dbReference>
<reference evidence="5 6" key="1">
    <citation type="submission" date="2006-10" db="EMBL/GenBank/DDBJ databases">
        <title>The Genome Sequence of Batrachochytrium dendrobatidis JEL423.</title>
        <authorList>
            <consortium name="The Broad Institute Genome Sequencing Platform"/>
            <person name="Birren B."/>
            <person name="Lander E."/>
            <person name="Galagan J."/>
            <person name="Cuomo C."/>
            <person name="Devon K."/>
            <person name="Jaffe D."/>
            <person name="Butler J."/>
            <person name="Alvarez P."/>
            <person name="Gnerre S."/>
            <person name="Grabherr M."/>
            <person name="Kleber M."/>
            <person name="Mauceli E."/>
            <person name="Brockman W."/>
            <person name="Young S."/>
            <person name="LaButti K."/>
            <person name="Sykes S."/>
            <person name="DeCaprio D."/>
            <person name="Crawford M."/>
            <person name="Koehrsen M."/>
            <person name="Engels R."/>
            <person name="Montgomery P."/>
            <person name="Pearson M."/>
            <person name="Howarth C."/>
            <person name="Larson L."/>
            <person name="White J."/>
            <person name="O'Leary S."/>
            <person name="Kodira C."/>
            <person name="Zeng Q."/>
            <person name="Yandava C."/>
            <person name="Alvarado L."/>
            <person name="Longcore J."/>
            <person name="James T."/>
        </authorList>
    </citation>
    <scope>NUCLEOTIDE SEQUENCE [LARGE SCALE GENOMIC DNA]</scope>
    <source>
        <strain evidence="5 6">JEL423</strain>
    </source>
</reference>
<dbReference type="OrthoDB" id="75801at2759"/>
<evidence type="ECO:0000256" key="1">
    <source>
        <dbReference type="ARBA" id="ARBA00023054"/>
    </source>
</evidence>
<evidence type="ECO:0000313" key="5">
    <source>
        <dbReference type="EMBL" id="OAJ41919.1"/>
    </source>
</evidence>
<dbReference type="Pfam" id="PF15665">
    <property type="entry name" value="FAM184"/>
    <property type="match status" value="1"/>
</dbReference>
<keyword evidence="1 2" id="KW-0175">Coiled coil</keyword>
<evidence type="ECO:0000256" key="3">
    <source>
        <dbReference type="SAM" id="MobiDB-lite"/>
    </source>
</evidence>
<proteinExistence type="predicted"/>
<feature type="coiled-coil region" evidence="2">
    <location>
        <begin position="485"/>
        <end position="512"/>
    </location>
</feature>
<feature type="coiled-coil region" evidence="2">
    <location>
        <begin position="623"/>
        <end position="690"/>
    </location>
</feature>
<feature type="coiled-coil region" evidence="2">
    <location>
        <begin position="802"/>
        <end position="836"/>
    </location>
</feature>
<sequence length="1020" mass="118128">MSTDKLYGASRRKSRSELKSNPLLHSSSSSIKRSTSDISADILFKMSKKIAQLTKVIYYLNTKNEDHSLEIQNMVDAYELEIAEVIEEGTRMIDDARLKWTESELKFKTQEDMIATYLETVKSQKLELNFVRESEKSLQEQLACAKRLAKTPELAISDLSSSKQDLESRILSITSQYEQKIKAIKLEWTSEVEDLQNEHTKKVEEESIKYQSEIRRLKLSFEEQETKSKMEYVELEKKLQEAMLDNQKQFAERDSAISELQNLSAEKDSHIQDLENKSDDLKKALTESAEKVSRLLVDKTTEQEKNNELFQKNRKLENKLEDILSKLAVSEQQIREAEIAYQQSNNQIKSLEEEVALVSDDLIKSNEKIDRFIEQVQLFEETIQNLNIQTSIKDTKIVGLEEDLQALEQKRIEDLKEAVEKLTKTMEADKIDSIAALKSNMESSQKEAELLKLEEMKLLSNKICSMQSEFEMTIQQSNCLFEQERSSLNSQIVELKENLLNTEKDVERLTKNYNLKCAEAAQHVVSIQNLMATVNTLEVDKADLFQKMVHIDRQIRAEMFEKFQKEKGDLEILWRNQHHTDIQNLKDTINQDHEQELQTTVYKIKGYHAEEVNNINKTNQAKVEGFLAEMTEKEQEMNQLRQEKEHLQETLETEKYLQTEVLAKLETDHINGLAHQKQRLEELMKQKENDLSIASACAISDLEKQHATTLAESEITHKKQLDDLRNFHTVSALSSKKEFETQRQIEISRLKTMHSDQMASLIQERTKMLSDLEADLSAKMKSEIEKVVKKWTLIVQAREDQIQTQSEDIIAKQEQINLLKQQIQVLESNLAGALKKLSDTIALMETNGAESRKILEESVIQFEADLQKEIELVKTEHVRELQIMLQDFEKAKLFLKKQISLQAKQLQDADIKYINREPRDVDIQTISELKQQIDGQKEKISSLLGELNYFKREMNNRDATFNKIFSKTPIVGVMQPMTLAQKKAKIREKTELSQSHQKLPPLFLNSSNEGTPTDFSISFV</sequence>
<dbReference type="EMBL" id="DS022306">
    <property type="protein sequence ID" value="OAJ41919.1"/>
    <property type="molecule type" value="Genomic_DNA"/>
</dbReference>
<dbReference type="Proteomes" id="UP000077115">
    <property type="component" value="Unassembled WGS sequence"/>
</dbReference>
<organism evidence="5 6">
    <name type="scientific">Batrachochytrium dendrobatidis (strain JEL423)</name>
    <dbReference type="NCBI Taxonomy" id="403673"/>
    <lineage>
        <taxon>Eukaryota</taxon>
        <taxon>Fungi</taxon>
        <taxon>Fungi incertae sedis</taxon>
        <taxon>Chytridiomycota</taxon>
        <taxon>Chytridiomycota incertae sedis</taxon>
        <taxon>Chytridiomycetes</taxon>
        <taxon>Rhizophydiales</taxon>
        <taxon>Rhizophydiales incertae sedis</taxon>
        <taxon>Batrachochytrium</taxon>
    </lineage>
</organism>
<gene>
    <name evidence="5" type="ORF">BDEG_25448</name>
</gene>
<accession>A0A177WP80</accession>
<feature type="coiled-coil region" evidence="2">
    <location>
        <begin position="232"/>
        <end position="454"/>
    </location>
</feature>
<dbReference type="AlphaFoldDB" id="A0A177WP80"/>
<reference evidence="5 6" key="2">
    <citation type="submission" date="2016-05" db="EMBL/GenBank/DDBJ databases">
        <title>Lineage-specific infection strategies underlie the spectrum of fungal disease in amphibians.</title>
        <authorList>
            <person name="Cuomo C.A."/>
            <person name="Farrer R.A."/>
            <person name="James T."/>
            <person name="Longcore J."/>
            <person name="Birren B."/>
        </authorList>
    </citation>
    <scope>NUCLEOTIDE SEQUENCE [LARGE SCALE GENOMIC DNA]</scope>
    <source>
        <strain evidence="5 6">JEL423</strain>
    </source>
</reference>
<evidence type="ECO:0000256" key="2">
    <source>
        <dbReference type="SAM" id="Coils"/>
    </source>
</evidence>
<protein>
    <recommendedName>
        <fullName evidence="4">Protein FAM184A/B N-terminal domain-containing protein</fullName>
    </recommendedName>
</protein>
<evidence type="ECO:0000313" key="6">
    <source>
        <dbReference type="Proteomes" id="UP000077115"/>
    </source>
</evidence>
<dbReference type="InterPro" id="IPR039478">
    <property type="entry name" value="FAM184A/B_N"/>
</dbReference>
<dbReference type="VEuPathDB" id="FungiDB:BDEG_25448"/>
<name>A0A177WP80_BATDL</name>